<dbReference type="RefSeq" id="WP_149620289.1">
    <property type="nucleotide sequence ID" value="NZ_VOBL01000017.1"/>
</dbReference>
<gene>
    <name evidence="1" type="ORF">FQ154_14620</name>
</gene>
<evidence type="ECO:0000313" key="1">
    <source>
        <dbReference type="EMBL" id="KAA0974734.1"/>
    </source>
</evidence>
<protein>
    <submittedName>
        <fullName evidence="1">Uncharacterized protein</fullName>
    </submittedName>
</protein>
<proteinExistence type="predicted"/>
<name>A0A5B0E6X6_9MICC</name>
<dbReference type="Gene3D" id="1.10.10.60">
    <property type="entry name" value="Homeodomain-like"/>
    <property type="match status" value="1"/>
</dbReference>
<organism evidence="1 2">
    <name type="scientific">Paeniglutamicibacter gangotriensis</name>
    <dbReference type="NCBI Taxonomy" id="254787"/>
    <lineage>
        <taxon>Bacteria</taxon>
        <taxon>Bacillati</taxon>
        <taxon>Actinomycetota</taxon>
        <taxon>Actinomycetes</taxon>
        <taxon>Micrococcales</taxon>
        <taxon>Micrococcaceae</taxon>
        <taxon>Paeniglutamicibacter</taxon>
    </lineage>
</organism>
<sequence length="153" mass="17619">MYLERMEGHLMLTIHDELAQVFAIGELNRLDRLRACAKANEKGLGQADIAMRLGVSQPEIHRMLRKIKNFPSLLRETPRVVILQFHAERISHAQMMETLRQWPFTFGEDAEPSNPESVLTRGSWDEITDAFHRDLIDVDDYEELCKVVTSAAE</sequence>
<reference evidence="1 2" key="1">
    <citation type="submission" date="2019-07" db="EMBL/GenBank/DDBJ databases">
        <title>Analysis of the biochemical properties, biological activity and biotechnological potential of siderophores and biosurfactants produced by Antarctic psychrotolerant bacteria.</title>
        <authorList>
            <person name="Styczynski M."/>
            <person name="Krucon T."/>
            <person name="Decewicz P."/>
            <person name="Dziewit L."/>
        </authorList>
    </citation>
    <scope>NUCLEOTIDE SEQUENCE [LARGE SCALE GENOMIC DNA]</scope>
    <source>
        <strain evidence="1 2">ANT_H27</strain>
    </source>
</reference>
<comment type="caution">
    <text evidence="1">The sequence shown here is derived from an EMBL/GenBank/DDBJ whole genome shotgun (WGS) entry which is preliminary data.</text>
</comment>
<accession>A0A5B0E6X6</accession>
<dbReference type="OrthoDB" id="4947294at2"/>
<dbReference type="Proteomes" id="UP000323856">
    <property type="component" value="Unassembled WGS sequence"/>
</dbReference>
<dbReference type="SUPFAM" id="SSF109709">
    <property type="entry name" value="KorB DNA-binding domain-like"/>
    <property type="match status" value="1"/>
</dbReference>
<dbReference type="EMBL" id="VOBL01000017">
    <property type="protein sequence ID" value="KAA0974734.1"/>
    <property type="molecule type" value="Genomic_DNA"/>
</dbReference>
<dbReference type="AlphaFoldDB" id="A0A5B0E6X6"/>
<evidence type="ECO:0000313" key="2">
    <source>
        <dbReference type="Proteomes" id="UP000323856"/>
    </source>
</evidence>